<dbReference type="AlphaFoldDB" id="A0A9W8XG36"/>
<feature type="compositionally biased region" description="Low complexity" evidence="1">
    <location>
        <begin position="365"/>
        <end position="377"/>
    </location>
</feature>
<evidence type="ECO:0000313" key="3">
    <source>
        <dbReference type="Proteomes" id="UP001140513"/>
    </source>
</evidence>
<gene>
    <name evidence="2" type="ORF">N0V89_008376</name>
</gene>
<feature type="region of interest" description="Disordered" evidence="1">
    <location>
        <begin position="317"/>
        <end position="539"/>
    </location>
</feature>
<evidence type="ECO:0000256" key="1">
    <source>
        <dbReference type="SAM" id="MobiDB-lite"/>
    </source>
</evidence>
<organism evidence="2 3">
    <name type="scientific">Didymosphaeria variabile</name>
    <dbReference type="NCBI Taxonomy" id="1932322"/>
    <lineage>
        <taxon>Eukaryota</taxon>
        <taxon>Fungi</taxon>
        <taxon>Dikarya</taxon>
        <taxon>Ascomycota</taxon>
        <taxon>Pezizomycotina</taxon>
        <taxon>Dothideomycetes</taxon>
        <taxon>Pleosporomycetidae</taxon>
        <taxon>Pleosporales</taxon>
        <taxon>Massarineae</taxon>
        <taxon>Didymosphaeriaceae</taxon>
        <taxon>Didymosphaeria</taxon>
    </lineage>
</organism>
<feature type="compositionally biased region" description="Basic and acidic residues" evidence="1">
    <location>
        <begin position="254"/>
        <end position="264"/>
    </location>
</feature>
<feature type="compositionally biased region" description="Basic and acidic residues" evidence="1">
    <location>
        <begin position="211"/>
        <end position="224"/>
    </location>
</feature>
<feature type="region of interest" description="Disordered" evidence="1">
    <location>
        <begin position="211"/>
        <end position="305"/>
    </location>
</feature>
<feature type="compositionally biased region" description="Basic and acidic residues" evidence="1">
    <location>
        <begin position="483"/>
        <end position="494"/>
    </location>
</feature>
<name>A0A9W8XG36_9PLEO</name>
<dbReference type="Proteomes" id="UP001140513">
    <property type="component" value="Unassembled WGS sequence"/>
</dbReference>
<feature type="compositionally biased region" description="Pro residues" evidence="1">
    <location>
        <begin position="100"/>
        <end position="109"/>
    </location>
</feature>
<dbReference type="RefSeq" id="XP_056068688.1">
    <property type="nucleotide sequence ID" value="XM_056217132.1"/>
</dbReference>
<proteinExistence type="predicted"/>
<dbReference type="EMBL" id="JAPEUX010000006">
    <property type="protein sequence ID" value="KAJ4349758.1"/>
    <property type="molecule type" value="Genomic_DNA"/>
</dbReference>
<sequence>MAEMADELSANAEDLQQQRANGAATEISFDYFVRLLRRDDARERLLEFVYDTNFRGLYVATRPSALSTASVPSVTPASDHVPITAPRSQVPVLPSLTPSTDPPTTPQPQPAILTQITEVMTQDEAPGSVGKPDEDSDSELEYDEWIEEYVPKRPKVREYELLPLDQAIIVDGGHPNWPAVQKAIKEVEKKRREREEREERVRGPILLETALKEHTGGLKRKQFDSVDEPDDGDSQPPQKKAKDASFTETFDTVRVIDPKGDTEVPSKFPLKPSKTAIGTLDANPSVHTIDKKSPPSVATEASTSAAQALNDTVVADNTTSHAEYVDETPEAEESLLQLSKQDATLHAVPAPPKSPREPNNEVPVSSQASEQEDASSALKQVSTLTPWQPPPEIENLRLSKNINLHPSRQLLAKVTKPRKEPYVFAGKRPSKRKAAQEPDEETRPAKRRNKQPAKDEQDARPASQRSKRKEKVDVQPSRRSTRLNKDISSEREETLAPNAPQSVAPAHEPNLNMAPAAELSSKPASPPRRLVTVTKKEGSRPRLMVKIKINQAKLAKATRLTHP</sequence>
<evidence type="ECO:0000313" key="2">
    <source>
        <dbReference type="EMBL" id="KAJ4349758.1"/>
    </source>
</evidence>
<accession>A0A9W8XG36</accession>
<reference evidence="2" key="1">
    <citation type="submission" date="2022-10" db="EMBL/GenBank/DDBJ databases">
        <title>Tapping the CABI collections for fungal endophytes: first genome assemblies for Collariella, Neodidymelliopsis, Ascochyta clinopodiicola, Didymella pomorum, Didymosphaeria variabile, Neocosmospora piperis and Neocucurbitaria cava.</title>
        <authorList>
            <person name="Hill R."/>
        </authorList>
    </citation>
    <scope>NUCLEOTIDE SEQUENCE</scope>
    <source>
        <strain evidence="2">IMI 356815</strain>
    </source>
</reference>
<comment type="caution">
    <text evidence="2">The sequence shown here is derived from an EMBL/GenBank/DDBJ whole genome shotgun (WGS) entry which is preliminary data.</text>
</comment>
<keyword evidence="3" id="KW-1185">Reference proteome</keyword>
<feature type="region of interest" description="Disordered" evidence="1">
    <location>
        <begin position="89"/>
        <end position="109"/>
    </location>
</feature>
<protein>
    <submittedName>
        <fullName evidence="2">Uncharacterized protein</fullName>
    </submittedName>
</protein>
<dbReference type="GeneID" id="80911906"/>